<accession>A0ABY7DC35</accession>
<sequence>MSGGNSYGTPTTPRNTNPTCTHMSWSHGTSPRRRGQLRGERLGEVERNNRKHNDRANSEKKTSSVRRRTTSCSTVHPVNFVEPKVLFALYGGVTRIIGEKLHRLGLCNTDSDDSDSSSTDEVSFKRRFTEDPQSKDIFKDYEVSSTFPNLSFDAKV</sequence>
<dbReference type="EMBL" id="CP111012">
    <property type="protein sequence ID" value="WAQ93925.1"/>
    <property type="molecule type" value="Genomic_DNA"/>
</dbReference>
<protein>
    <submittedName>
        <fullName evidence="2">Uncharacterized protein</fullName>
    </submittedName>
</protein>
<feature type="compositionally biased region" description="Basic and acidic residues" evidence="1">
    <location>
        <begin position="37"/>
        <end position="48"/>
    </location>
</feature>
<gene>
    <name evidence="2" type="ORF">MAR_006396</name>
    <name evidence="3" type="ORF">MAR_006397</name>
</gene>
<dbReference type="Proteomes" id="UP001164746">
    <property type="component" value="Chromosome 1"/>
</dbReference>
<feature type="region of interest" description="Disordered" evidence="1">
    <location>
        <begin position="1"/>
        <end position="71"/>
    </location>
</feature>
<name>A0ABY7DC35_MYAAR</name>
<reference evidence="2" key="1">
    <citation type="submission" date="2022-11" db="EMBL/GenBank/DDBJ databases">
        <title>Centuries of genome instability and evolution in soft-shell clam transmissible cancer (bioRxiv).</title>
        <authorList>
            <person name="Hart S.F.M."/>
            <person name="Yonemitsu M.A."/>
            <person name="Giersch R.M."/>
            <person name="Beal B.F."/>
            <person name="Arriagada G."/>
            <person name="Davis B.W."/>
            <person name="Ostrander E.A."/>
            <person name="Goff S.P."/>
            <person name="Metzger M.J."/>
        </authorList>
    </citation>
    <scope>NUCLEOTIDE SEQUENCE</scope>
    <source>
        <strain evidence="2">MELC-2E11</strain>
        <tissue evidence="2">Siphon/mantle</tissue>
    </source>
</reference>
<keyword evidence="4" id="KW-1185">Reference proteome</keyword>
<organism evidence="2 4">
    <name type="scientific">Mya arenaria</name>
    <name type="common">Soft-shell clam</name>
    <dbReference type="NCBI Taxonomy" id="6604"/>
    <lineage>
        <taxon>Eukaryota</taxon>
        <taxon>Metazoa</taxon>
        <taxon>Spiralia</taxon>
        <taxon>Lophotrochozoa</taxon>
        <taxon>Mollusca</taxon>
        <taxon>Bivalvia</taxon>
        <taxon>Autobranchia</taxon>
        <taxon>Heteroconchia</taxon>
        <taxon>Euheterodonta</taxon>
        <taxon>Imparidentia</taxon>
        <taxon>Neoheterodontei</taxon>
        <taxon>Myida</taxon>
        <taxon>Myoidea</taxon>
        <taxon>Myidae</taxon>
        <taxon>Mya</taxon>
    </lineage>
</organism>
<evidence type="ECO:0000256" key="1">
    <source>
        <dbReference type="SAM" id="MobiDB-lite"/>
    </source>
</evidence>
<evidence type="ECO:0000313" key="3">
    <source>
        <dbReference type="EMBL" id="WAQ93926.1"/>
    </source>
</evidence>
<evidence type="ECO:0000313" key="2">
    <source>
        <dbReference type="EMBL" id="WAQ93925.1"/>
    </source>
</evidence>
<feature type="compositionally biased region" description="Low complexity" evidence="1">
    <location>
        <begin position="9"/>
        <end position="21"/>
    </location>
</feature>
<proteinExistence type="predicted"/>
<dbReference type="EMBL" id="CP111012">
    <property type="protein sequence ID" value="WAQ93926.1"/>
    <property type="molecule type" value="Genomic_DNA"/>
</dbReference>
<evidence type="ECO:0000313" key="4">
    <source>
        <dbReference type="Proteomes" id="UP001164746"/>
    </source>
</evidence>